<feature type="transmembrane region" description="Helical" evidence="15">
    <location>
        <begin position="190"/>
        <end position="215"/>
    </location>
</feature>
<organism evidence="17 18">
    <name type="scientific">Fusicatenibacter faecihominis</name>
    <dbReference type="NCBI Taxonomy" id="2881276"/>
    <lineage>
        <taxon>Bacteria</taxon>
        <taxon>Bacillati</taxon>
        <taxon>Bacillota</taxon>
        <taxon>Clostridia</taxon>
        <taxon>Lachnospirales</taxon>
        <taxon>Lachnospiraceae</taxon>
        <taxon>Fusicatenibacter</taxon>
    </lineage>
</organism>
<dbReference type="InterPro" id="IPR036097">
    <property type="entry name" value="HisK_dim/P_sf"/>
</dbReference>
<dbReference type="SMART" id="SM00387">
    <property type="entry name" value="HATPase_c"/>
    <property type="match status" value="1"/>
</dbReference>
<dbReference type="RefSeq" id="WP_227614780.1">
    <property type="nucleotide sequence ID" value="NZ_JAJEPR010000007.1"/>
</dbReference>
<dbReference type="Pfam" id="PF00512">
    <property type="entry name" value="HisKA"/>
    <property type="match status" value="1"/>
</dbReference>
<keyword evidence="9 17" id="KW-0418">Kinase</keyword>
<evidence type="ECO:0000256" key="15">
    <source>
        <dbReference type="SAM" id="Phobius"/>
    </source>
</evidence>
<keyword evidence="18" id="KW-1185">Reference proteome</keyword>
<evidence type="ECO:0000313" key="17">
    <source>
        <dbReference type="EMBL" id="MCC2189435.1"/>
    </source>
</evidence>
<dbReference type="FunFam" id="1.10.287.130:FF:000008">
    <property type="entry name" value="Two-component sensor histidine kinase"/>
    <property type="match status" value="1"/>
</dbReference>
<keyword evidence="12" id="KW-0902">Two-component regulatory system</keyword>
<evidence type="ECO:0000256" key="4">
    <source>
        <dbReference type="ARBA" id="ARBA00022475"/>
    </source>
</evidence>
<comment type="caution">
    <text evidence="17">The sequence shown here is derived from an EMBL/GenBank/DDBJ whole genome shotgun (WGS) entry which is preliminary data.</text>
</comment>
<reference evidence="17 18" key="1">
    <citation type="submission" date="2021-10" db="EMBL/GenBank/DDBJ databases">
        <title>Anaerobic single-cell dispensing facilitates the cultivation of human gut bacteria.</title>
        <authorList>
            <person name="Afrizal A."/>
        </authorList>
    </citation>
    <scope>NUCLEOTIDE SEQUENCE [LARGE SCALE GENOMIC DNA]</scope>
    <source>
        <strain evidence="17 18">CLA-AA-H277</strain>
    </source>
</reference>
<dbReference type="SMART" id="SM00388">
    <property type="entry name" value="HisKA"/>
    <property type="match status" value="1"/>
</dbReference>
<dbReference type="EC" id="2.7.13.3" evidence="3"/>
<dbReference type="InterPro" id="IPR005467">
    <property type="entry name" value="His_kinase_dom"/>
</dbReference>
<evidence type="ECO:0000256" key="1">
    <source>
        <dbReference type="ARBA" id="ARBA00000085"/>
    </source>
</evidence>
<dbReference type="PANTHER" id="PTHR45528">
    <property type="entry name" value="SENSOR HISTIDINE KINASE CPXA"/>
    <property type="match status" value="1"/>
</dbReference>
<comment type="catalytic activity">
    <reaction evidence="1">
        <text>ATP + protein L-histidine = ADP + protein N-phospho-L-histidine.</text>
        <dbReference type="EC" id="2.7.13.3"/>
    </reaction>
</comment>
<feature type="transmembrane region" description="Helical" evidence="15">
    <location>
        <begin position="287"/>
        <end position="315"/>
    </location>
</feature>
<keyword evidence="4" id="KW-1003">Cell membrane</keyword>
<dbReference type="Proteomes" id="UP001197875">
    <property type="component" value="Unassembled WGS sequence"/>
</dbReference>
<protein>
    <recommendedName>
        <fullName evidence="3">histidine kinase</fullName>
        <ecNumber evidence="3">2.7.13.3</ecNumber>
    </recommendedName>
</protein>
<dbReference type="InterPro" id="IPR003594">
    <property type="entry name" value="HATPase_dom"/>
</dbReference>
<dbReference type="Gene3D" id="3.30.565.10">
    <property type="entry name" value="Histidine kinase-like ATPase, C-terminal domain"/>
    <property type="match status" value="1"/>
</dbReference>
<feature type="region of interest" description="Disordered" evidence="14">
    <location>
        <begin position="53"/>
        <end position="73"/>
    </location>
</feature>
<feature type="transmembrane region" description="Helical" evidence="15">
    <location>
        <begin position="153"/>
        <end position="178"/>
    </location>
</feature>
<evidence type="ECO:0000256" key="6">
    <source>
        <dbReference type="ARBA" id="ARBA00022679"/>
    </source>
</evidence>
<evidence type="ECO:0000256" key="9">
    <source>
        <dbReference type="ARBA" id="ARBA00022777"/>
    </source>
</evidence>
<dbReference type="AlphaFoldDB" id="A0AAE3J6D0"/>
<evidence type="ECO:0000256" key="12">
    <source>
        <dbReference type="ARBA" id="ARBA00023012"/>
    </source>
</evidence>
<evidence type="ECO:0000256" key="5">
    <source>
        <dbReference type="ARBA" id="ARBA00022553"/>
    </source>
</evidence>
<evidence type="ECO:0000313" key="18">
    <source>
        <dbReference type="Proteomes" id="UP001197875"/>
    </source>
</evidence>
<dbReference type="SUPFAM" id="SSF47384">
    <property type="entry name" value="Homodimeric domain of signal transducing histidine kinase"/>
    <property type="match status" value="1"/>
</dbReference>
<dbReference type="GO" id="GO:0005886">
    <property type="term" value="C:plasma membrane"/>
    <property type="evidence" value="ECO:0007669"/>
    <property type="project" value="UniProtKB-SubCell"/>
</dbReference>
<evidence type="ECO:0000259" key="16">
    <source>
        <dbReference type="PROSITE" id="PS50109"/>
    </source>
</evidence>
<dbReference type="GO" id="GO:0000155">
    <property type="term" value="F:phosphorelay sensor kinase activity"/>
    <property type="evidence" value="ECO:0007669"/>
    <property type="project" value="InterPro"/>
</dbReference>
<gene>
    <name evidence="17" type="ORF">LKD71_06375</name>
</gene>
<evidence type="ECO:0000256" key="2">
    <source>
        <dbReference type="ARBA" id="ARBA00004651"/>
    </source>
</evidence>
<evidence type="ECO:0000256" key="13">
    <source>
        <dbReference type="ARBA" id="ARBA00023136"/>
    </source>
</evidence>
<name>A0AAE3J6D0_9FIRM</name>
<dbReference type="InterPro" id="IPR003661">
    <property type="entry name" value="HisK_dim/P_dom"/>
</dbReference>
<keyword evidence="10" id="KW-0067">ATP-binding</keyword>
<evidence type="ECO:0000256" key="11">
    <source>
        <dbReference type="ARBA" id="ARBA00022989"/>
    </source>
</evidence>
<dbReference type="Pfam" id="PF02518">
    <property type="entry name" value="HATPase_c"/>
    <property type="match status" value="1"/>
</dbReference>
<dbReference type="EMBL" id="JAJEPR010000007">
    <property type="protein sequence ID" value="MCC2189435.1"/>
    <property type="molecule type" value="Genomic_DNA"/>
</dbReference>
<keyword evidence="7 15" id="KW-0812">Transmembrane</keyword>
<feature type="compositionally biased region" description="Acidic residues" evidence="14">
    <location>
        <begin position="62"/>
        <end position="73"/>
    </location>
</feature>
<comment type="subcellular location">
    <subcellularLocation>
        <location evidence="2">Cell membrane</location>
        <topology evidence="2">Multi-pass membrane protein</topology>
    </subcellularLocation>
</comment>
<keyword evidence="5" id="KW-0597">Phosphoprotein</keyword>
<evidence type="ECO:0000256" key="10">
    <source>
        <dbReference type="ARBA" id="ARBA00022840"/>
    </source>
</evidence>
<feature type="transmembrane region" description="Helical" evidence="15">
    <location>
        <begin position="235"/>
        <end position="252"/>
    </location>
</feature>
<dbReference type="GO" id="GO:0005524">
    <property type="term" value="F:ATP binding"/>
    <property type="evidence" value="ECO:0007669"/>
    <property type="project" value="UniProtKB-KW"/>
</dbReference>
<evidence type="ECO:0000256" key="3">
    <source>
        <dbReference type="ARBA" id="ARBA00012438"/>
    </source>
</evidence>
<feature type="transmembrane region" description="Helical" evidence="15">
    <location>
        <begin position="12"/>
        <end position="35"/>
    </location>
</feature>
<accession>A0AAE3J6D0</accession>
<dbReference type="PROSITE" id="PS50109">
    <property type="entry name" value="HIS_KIN"/>
    <property type="match status" value="1"/>
</dbReference>
<dbReference type="CDD" id="cd00082">
    <property type="entry name" value="HisKA"/>
    <property type="match status" value="1"/>
</dbReference>
<evidence type="ECO:0000256" key="8">
    <source>
        <dbReference type="ARBA" id="ARBA00022741"/>
    </source>
</evidence>
<proteinExistence type="predicted"/>
<feature type="domain" description="Histidine kinase" evidence="16">
    <location>
        <begin position="386"/>
        <end position="600"/>
    </location>
</feature>
<evidence type="ECO:0000256" key="7">
    <source>
        <dbReference type="ARBA" id="ARBA00022692"/>
    </source>
</evidence>
<feature type="transmembrane region" description="Helical" evidence="15">
    <location>
        <begin position="115"/>
        <end position="141"/>
    </location>
</feature>
<dbReference type="SUPFAM" id="SSF55874">
    <property type="entry name" value="ATPase domain of HSP90 chaperone/DNA topoisomerase II/histidine kinase"/>
    <property type="match status" value="1"/>
</dbReference>
<keyword evidence="8" id="KW-0547">Nucleotide-binding</keyword>
<dbReference type="InterPro" id="IPR050398">
    <property type="entry name" value="HssS/ArlS-like"/>
</dbReference>
<keyword evidence="11 15" id="KW-1133">Transmembrane helix</keyword>
<dbReference type="InterPro" id="IPR036890">
    <property type="entry name" value="HATPase_C_sf"/>
</dbReference>
<keyword evidence="6" id="KW-0808">Transferase</keyword>
<dbReference type="Gene3D" id="1.10.287.130">
    <property type="match status" value="1"/>
</dbReference>
<sequence length="610" mass="69595">MDTKSKNSKKWLGNLLCILVVVVLAAGTIICYPRLRMGAEERMNVYRDRAEAETSANLGEDQPIEAETETDTESDVQLEVYYENPYVETKDFVYKNSYDEWIYVSWRTVLAESGLPILVGCVTVLLALAALLLPLIPSLGVGTGIFGKMPLELNIFLALSPLYTYYAMLGILSDFFFYSDEFYMLEQFSYLIQFGLWTLLYSFWFVAVLSFRAVVTLGPKRYFLERVWTVQLVRWFWKTIIGTVVKAVRWIYWKIKGFFRLCAVTLEDIDLTSTSDRILFKVLGLNLVIVLVCCILGNFGVMALLVYTVILFFVLKKYTRVIRSKYQILLESTRKLAAGDLETVITEDAGIFEPLKQELNKVQAGFQKAVEEELKSQNMKSELITNVSHDLKTPLTAIITYVNLLKDETISEEDRKKYIDILDRKSLRLKQLIEDLFEVSKANSGNIKIEKKMLNLTELVRQAAFELEDRLKEAQIDCRVSVPEKEIHLELDGEKTYRCLENLLTNVCKYALPGTRAYLNLYDKGDQAEIVLKNISRDELTMDVEELTERFMRGDKSRNTEGSGLGLAIVKSFVELQGGSFHIEADGDLFKARMSFPKTENSSTGAAEVG</sequence>
<evidence type="ECO:0000256" key="14">
    <source>
        <dbReference type="SAM" id="MobiDB-lite"/>
    </source>
</evidence>
<dbReference type="PANTHER" id="PTHR45528:SF1">
    <property type="entry name" value="SENSOR HISTIDINE KINASE CPXA"/>
    <property type="match status" value="1"/>
</dbReference>
<keyword evidence="13 15" id="KW-0472">Membrane</keyword>